<keyword evidence="1" id="KW-1133">Transmembrane helix</keyword>
<dbReference type="PANTHER" id="PTHR30627">
    <property type="entry name" value="PEPTIDOGLYCAN D,D-TRANSPEPTIDASE"/>
    <property type="match status" value="1"/>
</dbReference>
<proteinExistence type="predicted"/>
<dbReference type="Pfam" id="PF00905">
    <property type="entry name" value="Transpeptidase"/>
    <property type="match status" value="1"/>
</dbReference>
<feature type="domain" description="Penicillin-binding protein transpeptidase" evidence="2">
    <location>
        <begin position="215"/>
        <end position="527"/>
    </location>
</feature>
<gene>
    <name evidence="4" type="primary">pbpA</name>
    <name evidence="4" type="ORF">Thiowin_00336</name>
</gene>
<sequence length="537" mass="57634">MNPLATFNTLIDSPAWPTLQLGLHGLFFINLLYLLKRLFDLRAAAKLKALPKPKSLVGGGLVLLVLGGTFGGVLAYQASWQLMGMTRPDFIAFMQTYDRRQFNPAHRIARGRIADHRGQVLAYSEERDGRVQRLYPDGPAFAHVIGYQDPTFGAAGLEGSANAHLNGSTPADLRAWRDLGQRVVTQREPRGQDLVLTLDAELQRQAFAALDGRAGAVVMLRPGDGALRVLASAPAFDPNQLSAGLFQRGDPEARLLNRALQGRYPPGSTFKLVLAAEALAAGQTGPLVCAPEGFTTSARYPLIRDHDYYSARRSGMTWRGHGSLSLSRALAESCNVFFAKLGVQLGHERFAATLNDFLFGRRIPLHRSAHGSLTMVTGEAPRIAKTDQYGLAQASIGQGRVLMSPAHLALITAAIANDGLAVKPRLVASDQPEALARLMTATHARQLQGMMRRVVTEGTARGIAMAELAIAGKTGTAQNADGAPHSWFVGFAPADRRAPEQTLAIAVLVEQGGYGSTVAAPLARDLLLQAQQLGLLP</sequence>
<keyword evidence="1" id="KW-0812">Transmembrane</keyword>
<organism evidence="4 5">
    <name type="scientific">Thiorhodovibrio winogradskyi</name>
    <dbReference type="NCBI Taxonomy" id="77007"/>
    <lineage>
        <taxon>Bacteria</taxon>
        <taxon>Pseudomonadati</taxon>
        <taxon>Pseudomonadota</taxon>
        <taxon>Gammaproteobacteria</taxon>
        <taxon>Chromatiales</taxon>
        <taxon>Chromatiaceae</taxon>
        <taxon>Thiorhodovibrio</taxon>
    </lineage>
</organism>
<evidence type="ECO:0000259" key="3">
    <source>
        <dbReference type="Pfam" id="PF21922"/>
    </source>
</evidence>
<reference evidence="4 5" key="1">
    <citation type="journal article" date="2023" name="Microorganisms">
        <title>Thiorhodovibrio frisius and Trv. litoralis spp. nov., Two Novel Members from a Clade of Fastidious Purple Sulfur Bacteria That Exhibit Unique Red-Shifted Light-Harvesting Capabilities.</title>
        <authorList>
            <person name="Methner A."/>
            <person name="Kuzyk S.B."/>
            <person name="Petersen J."/>
            <person name="Bauer S."/>
            <person name="Brinkmann H."/>
            <person name="Sichau K."/>
            <person name="Wanner G."/>
            <person name="Wolf J."/>
            <person name="Neumann-Schaal M."/>
            <person name="Henke P."/>
            <person name="Tank M."/>
            <person name="Sproer C."/>
            <person name="Bunk B."/>
            <person name="Overmann J."/>
        </authorList>
    </citation>
    <scope>NUCLEOTIDE SEQUENCE [LARGE SCALE GENOMIC DNA]</scope>
    <source>
        <strain evidence="4 5">DSM 6702</strain>
    </source>
</reference>
<dbReference type="SUPFAM" id="SSF56601">
    <property type="entry name" value="beta-lactamase/transpeptidase-like"/>
    <property type="match status" value="1"/>
</dbReference>
<dbReference type="Gene3D" id="3.90.1310.10">
    <property type="entry name" value="Penicillin-binding protein 2a (Domain 2)"/>
    <property type="match status" value="1"/>
</dbReference>
<dbReference type="Gene3D" id="3.40.710.10">
    <property type="entry name" value="DD-peptidase/beta-lactamase superfamily"/>
    <property type="match status" value="1"/>
</dbReference>
<evidence type="ECO:0000313" key="5">
    <source>
        <dbReference type="Proteomes" id="UP001432180"/>
    </source>
</evidence>
<evidence type="ECO:0000313" key="4">
    <source>
        <dbReference type="EMBL" id="WPL15440.1"/>
    </source>
</evidence>
<feature type="transmembrane region" description="Helical" evidence="1">
    <location>
        <begin position="15"/>
        <end position="35"/>
    </location>
</feature>
<dbReference type="InterPro" id="IPR001460">
    <property type="entry name" value="PCN-bd_Tpept"/>
</dbReference>
<evidence type="ECO:0000256" key="1">
    <source>
        <dbReference type="SAM" id="Phobius"/>
    </source>
</evidence>
<keyword evidence="5" id="KW-1185">Reference proteome</keyword>
<protein>
    <submittedName>
        <fullName evidence="4">Penicillin-binding protein A</fullName>
    </submittedName>
</protein>
<accession>A0ABZ0S2I1</accession>
<keyword evidence="1" id="KW-0472">Membrane</keyword>
<dbReference type="EMBL" id="CP121472">
    <property type="protein sequence ID" value="WPL15440.1"/>
    <property type="molecule type" value="Genomic_DNA"/>
</dbReference>
<feature type="domain" description="Penicillin binding protein A dimerisation" evidence="3">
    <location>
        <begin position="110"/>
        <end position="193"/>
    </location>
</feature>
<dbReference type="Proteomes" id="UP001432180">
    <property type="component" value="Chromosome"/>
</dbReference>
<dbReference type="Pfam" id="PF21922">
    <property type="entry name" value="PBP_dimer_2"/>
    <property type="match status" value="1"/>
</dbReference>
<feature type="transmembrane region" description="Helical" evidence="1">
    <location>
        <begin position="56"/>
        <end position="76"/>
    </location>
</feature>
<evidence type="ECO:0000259" key="2">
    <source>
        <dbReference type="Pfam" id="PF00905"/>
    </source>
</evidence>
<name>A0ABZ0S2I1_9GAMM</name>
<dbReference type="PANTHER" id="PTHR30627:SF24">
    <property type="entry name" value="PENICILLIN-BINDING PROTEIN 4B"/>
    <property type="match status" value="1"/>
</dbReference>
<dbReference type="RefSeq" id="WP_328986014.1">
    <property type="nucleotide sequence ID" value="NZ_CP121472.1"/>
</dbReference>
<dbReference type="InterPro" id="IPR054120">
    <property type="entry name" value="PBPA_dimer"/>
</dbReference>
<dbReference type="InterPro" id="IPR050515">
    <property type="entry name" value="Beta-lactam/transpept"/>
</dbReference>
<dbReference type="InterPro" id="IPR012338">
    <property type="entry name" value="Beta-lactam/transpept-like"/>
</dbReference>